<organism evidence="2 3">
    <name type="scientific">Blyttiomyces helicus</name>
    <dbReference type="NCBI Taxonomy" id="388810"/>
    <lineage>
        <taxon>Eukaryota</taxon>
        <taxon>Fungi</taxon>
        <taxon>Fungi incertae sedis</taxon>
        <taxon>Chytridiomycota</taxon>
        <taxon>Chytridiomycota incertae sedis</taxon>
        <taxon>Chytridiomycetes</taxon>
        <taxon>Chytridiomycetes incertae sedis</taxon>
        <taxon>Blyttiomyces</taxon>
    </lineage>
</organism>
<gene>
    <name evidence="2" type="ORF">BDK51DRAFT_35029</name>
</gene>
<reference evidence="3" key="1">
    <citation type="journal article" date="2018" name="Nat. Microbiol.">
        <title>Leveraging single-cell genomics to expand the fungal tree of life.</title>
        <authorList>
            <person name="Ahrendt S.R."/>
            <person name="Quandt C.A."/>
            <person name="Ciobanu D."/>
            <person name="Clum A."/>
            <person name="Salamov A."/>
            <person name="Andreopoulos B."/>
            <person name="Cheng J.F."/>
            <person name="Woyke T."/>
            <person name="Pelin A."/>
            <person name="Henrissat B."/>
            <person name="Reynolds N.K."/>
            <person name="Benny G.L."/>
            <person name="Smith M.E."/>
            <person name="James T.Y."/>
            <person name="Grigoriev I.V."/>
        </authorList>
    </citation>
    <scope>NUCLEOTIDE SEQUENCE [LARGE SCALE GENOMIC DNA]</scope>
</reference>
<protein>
    <submittedName>
        <fullName evidence="2">Uncharacterized protein</fullName>
    </submittedName>
</protein>
<accession>A0A4P9WFC8</accession>
<keyword evidence="3" id="KW-1185">Reference proteome</keyword>
<dbReference type="Proteomes" id="UP000269721">
    <property type="component" value="Unassembled WGS sequence"/>
</dbReference>
<evidence type="ECO:0000313" key="2">
    <source>
        <dbReference type="EMBL" id="RKO91441.1"/>
    </source>
</evidence>
<dbReference type="AlphaFoldDB" id="A0A4P9WFC8"/>
<evidence type="ECO:0000313" key="3">
    <source>
        <dbReference type="Proteomes" id="UP000269721"/>
    </source>
</evidence>
<proteinExistence type="predicted"/>
<feature type="region of interest" description="Disordered" evidence="1">
    <location>
        <begin position="32"/>
        <end position="67"/>
    </location>
</feature>
<evidence type="ECO:0000256" key="1">
    <source>
        <dbReference type="SAM" id="MobiDB-lite"/>
    </source>
</evidence>
<name>A0A4P9WFC8_9FUNG</name>
<sequence>MNNSRCRALPQSVKTVTVINHWRDELQLGVGHGFNRKSEGESGNSTSWKMGKRRRREMEDGDEVVDESEVEKEVEARKVINGDEVGTLGRCQLQEITTKRKLMDQNDQAVLEQKKKPGGSFHTLKKWQGISELRKEILFVSKTPTCPNSEVYREVRLQECRHQNKISLRGDMLNSIKQSWKK</sequence>
<dbReference type="EMBL" id="KZ995067">
    <property type="protein sequence ID" value="RKO91441.1"/>
    <property type="molecule type" value="Genomic_DNA"/>
</dbReference>